<evidence type="ECO:0000259" key="1">
    <source>
        <dbReference type="Pfam" id="PF01575"/>
    </source>
</evidence>
<dbReference type="GO" id="GO:0018812">
    <property type="term" value="F:3-hydroxyacyl-CoA dehydratase activity"/>
    <property type="evidence" value="ECO:0007669"/>
    <property type="project" value="UniProtKB-ARBA"/>
</dbReference>
<dbReference type="OMA" id="IYIGQQM"/>
<dbReference type="AlphaFoldDB" id="T1JMG7"/>
<dbReference type="SUPFAM" id="SSF54637">
    <property type="entry name" value="Thioesterase/thiol ester dehydrase-isomerase"/>
    <property type="match status" value="1"/>
</dbReference>
<dbReference type="GO" id="GO:0019171">
    <property type="term" value="F:(3R)-hydroxyacyl-[acyl-carrier-protein] dehydratase activity"/>
    <property type="evidence" value="ECO:0007669"/>
    <property type="project" value="TreeGrafter"/>
</dbReference>
<dbReference type="InterPro" id="IPR029069">
    <property type="entry name" value="HotDog_dom_sf"/>
</dbReference>
<name>T1JMG7_STRMM</name>
<accession>T1JMG7</accession>
<dbReference type="EMBL" id="JH431869">
    <property type="status" value="NOT_ANNOTATED_CDS"/>
    <property type="molecule type" value="Genomic_DNA"/>
</dbReference>
<dbReference type="PhylomeDB" id="T1JMG7"/>
<reference evidence="2" key="2">
    <citation type="submission" date="2015-02" db="UniProtKB">
        <authorList>
            <consortium name="EnsemblMetazoa"/>
        </authorList>
    </citation>
    <scope>IDENTIFICATION</scope>
</reference>
<dbReference type="GO" id="GO:0006633">
    <property type="term" value="P:fatty acid biosynthetic process"/>
    <property type="evidence" value="ECO:0007669"/>
    <property type="project" value="TreeGrafter"/>
</dbReference>
<protein>
    <recommendedName>
        <fullName evidence="1">MaoC-like domain-containing protein</fullName>
    </recommendedName>
</protein>
<dbReference type="InterPro" id="IPR050965">
    <property type="entry name" value="UPF0336/Enoyl-CoA_hydratase"/>
</dbReference>
<dbReference type="Gene3D" id="3.10.129.10">
    <property type="entry name" value="Hotdog Thioesterase"/>
    <property type="match status" value="1"/>
</dbReference>
<reference evidence="3" key="1">
    <citation type="submission" date="2011-05" db="EMBL/GenBank/DDBJ databases">
        <authorList>
            <person name="Richards S.R."/>
            <person name="Qu J."/>
            <person name="Jiang H."/>
            <person name="Jhangiani S.N."/>
            <person name="Agravi P."/>
            <person name="Goodspeed R."/>
            <person name="Gross S."/>
            <person name="Mandapat C."/>
            <person name="Jackson L."/>
            <person name="Mathew T."/>
            <person name="Pu L."/>
            <person name="Thornton R."/>
            <person name="Saada N."/>
            <person name="Wilczek-Boney K.B."/>
            <person name="Lee S."/>
            <person name="Kovar C."/>
            <person name="Wu Y."/>
            <person name="Scherer S.E."/>
            <person name="Worley K.C."/>
            <person name="Muzny D.M."/>
            <person name="Gibbs R."/>
        </authorList>
    </citation>
    <scope>NUCLEOTIDE SEQUENCE</scope>
    <source>
        <strain evidence="3">Brora</strain>
    </source>
</reference>
<dbReference type="GO" id="GO:0005739">
    <property type="term" value="C:mitochondrion"/>
    <property type="evidence" value="ECO:0007669"/>
    <property type="project" value="TreeGrafter"/>
</dbReference>
<dbReference type="Pfam" id="PF01575">
    <property type="entry name" value="MaoC_dehydratas"/>
    <property type="match status" value="1"/>
</dbReference>
<feature type="domain" description="MaoC-like" evidence="1">
    <location>
        <begin position="75"/>
        <end position="164"/>
    </location>
</feature>
<keyword evidence="3" id="KW-1185">Reference proteome</keyword>
<dbReference type="EnsemblMetazoa" id="SMAR015047-RA">
    <property type="protein sequence ID" value="SMAR015047-PA"/>
    <property type="gene ID" value="SMAR015047"/>
</dbReference>
<dbReference type="CDD" id="cd03449">
    <property type="entry name" value="R_hydratase"/>
    <property type="match status" value="1"/>
</dbReference>
<organism evidence="2 3">
    <name type="scientific">Strigamia maritima</name>
    <name type="common">European centipede</name>
    <name type="synonym">Geophilus maritimus</name>
    <dbReference type="NCBI Taxonomy" id="126957"/>
    <lineage>
        <taxon>Eukaryota</taxon>
        <taxon>Metazoa</taxon>
        <taxon>Ecdysozoa</taxon>
        <taxon>Arthropoda</taxon>
        <taxon>Myriapoda</taxon>
        <taxon>Chilopoda</taxon>
        <taxon>Pleurostigmophora</taxon>
        <taxon>Geophilomorpha</taxon>
        <taxon>Linotaeniidae</taxon>
        <taxon>Strigamia</taxon>
    </lineage>
</organism>
<dbReference type="HOGENOM" id="CLU_094876_3_4_1"/>
<sequence length="194" mass="21839">MQILIKVSLHAWSKKRKKFYIERIFVLRLVSIIDTRLHSITMALCRPRVLARSLFVFPNLRFFTIAVNDFAEIVKTFTYQDVANFARISGDSNPIHLDPEFARRTKYGRCIVHGALLNGLISAVLGTKLPGPGCVVVNQNLEYTSPLFIGETVVARINITDVKKTIVEANYTCSVLERSAIVLKGNAKLVITKF</sequence>
<dbReference type="PANTHER" id="PTHR43437">
    <property type="entry name" value="HYDROXYACYL-THIOESTER DEHYDRATASE TYPE 2, MITOCHONDRIAL-RELATED"/>
    <property type="match status" value="1"/>
</dbReference>
<proteinExistence type="predicted"/>
<evidence type="ECO:0000313" key="3">
    <source>
        <dbReference type="Proteomes" id="UP000014500"/>
    </source>
</evidence>
<dbReference type="Proteomes" id="UP000014500">
    <property type="component" value="Unassembled WGS sequence"/>
</dbReference>
<dbReference type="PANTHER" id="PTHR43437:SF3">
    <property type="entry name" value="HYDROXYACYL-THIOESTER DEHYDRATASE TYPE 2, MITOCHONDRIAL"/>
    <property type="match status" value="1"/>
</dbReference>
<dbReference type="InterPro" id="IPR002539">
    <property type="entry name" value="MaoC-like_dom"/>
</dbReference>
<evidence type="ECO:0000313" key="2">
    <source>
        <dbReference type="EnsemblMetazoa" id="SMAR015047-PA"/>
    </source>
</evidence>
<dbReference type="STRING" id="126957.T1JMG7"/>
<dbReference type="eggNOG" id="KOG1206">
    <property type="taxonomic scope" value="Eukaryota"/>
</dbReference>